<dbReference type="PROSITE" id="PS50932">
    <property type="entry name" value="HTH_LACI_2"/>
    <property type="match status" value="1"/>
</dbReference>
<feature type="domain" description="HTH lacI-type" evidence="4">
    <location>
        <begin position="2"/>
        <end position="56"/>
    </location>
</feature>
<evidence type="ECO:0000256" key="1">
    <source>
        <dbReference type="ARBA" id="ARBA00023015"/>
    </source>
</evidence>
<gene>
    <name evidence="5" type="ORF">HF995_11175</name>
</gene>
<dbReference type="AlphaFoldDB" id="A0A9X5FD12"/>
<dbReference type="Gene3D" id="1.10.260.40">
    <property type="entry name" value="lambda repressor-like DNA-binding domains"/>
    <property type="match status" value="1"/>
</dbReference>
<dbReference type="SUPFAM" id="SSF53822">
    <property type="entry name" value="Periplasmic binding protein-like I"/>
    <property type="match status" value="1"/>
</dbReference>
<evidence type="ECO:0000256" key="2">
    <source>
        <dbReference type="ARBA" id="ARBA00023125"/>
    </source>
</evidence>
<keyword evidence="3" id="KW-0804">Transcription</keyword>
<dbReference type="RefSeq" id="WP_168447867.1">
    <property type="nucleotide sequence ID" value="NZ_JAAXOW010000003.1"/>
</dbReference>
<dbReference type="GO" id="GO:0000976">
    <property type="term" value="F:transcription cis-regulatory region binding"/>
    <property type="evidence" value="ECO:0007669"/>
    <property type="project" value="TreeGrafter"/>
</dbReference>
<evidence type="ECO:0000313" key="6">
    <source>
        <dbReference type="Proteomes" id="UP000774283"/>
    </source>
</evidence>
<dbReference type="SUPFAM" id="SSF47413">
    <property type="entry name" value="lambda repressor-like DNA-binding domains"/>
    <property type="match status" value="1"/>
</dbReference>
<dbReference type="Pfam" id="PF13377">
    <property type="entry name" value="Peripla_BP_3"/>
    <property type="match status" value="1"/>
</dbReference>
<dbReference type="PANTHER" id="PTHR30146">
    <property type="entry name" value="LACI-RELATED TRANSCRIPTIONAL REPRESSOR"/>
    <property type="match status" value="1"/>
</dbReference>
<organism evidence="5 6">
    <name type="scientific">Sanguibacter hominis ATCC BAA-789</name>
    <dbReference type="NCBI Taxonomy" id="1312740"/>
    <lineage>
        <taxon>Bacteria</taxon>
        <taxon>Bacillati</taxon>
        <taxon>Actinomycetota</taxon>
        <taxon>Actinomycetes</taxon>
        <taxon>Micrococcales</taxon>
        <taxon>Sanguibacteraceae</taxon>
        <taxon>Sanguibacter</taxon>
    </lineage>
</organism>
<evidence type="ECO:0000259" key="4">
    <source>
        <dbReference type="PROSITE" id="PS50932"/>
    </source>
</evidence>
<dbReference type="InterPro" id="IPR000843">
    <property type="entry name" value="HTH_LacI"/>
</dbReference>
<dbReference type="Pfam" id="PF00356">
    <property type="entry name" value="LacI"/>
    <property type="match status" value="1"/>
</dbReference>
<dbReference type="InterPro" id="IPR010982">
    <property type="entry name" value="Lambda_DNA-bd_dom_sf"/>
</dbReference>
<name>A0A9X5FD12_9MICO</name>
<dbReference type="Gene3D" id="3.40.50.2300">
    <property type="match status" value="2"/>
</dbReference>
<evidence type="ECO:0000256" key="3">
    <source>
        <dbReference type="ARBA" id="ARBA00023163"/>
    </source>
</evidence>
<accession>A0A9X5FD12</accession>
<dbReference type="PANTHER" id="PTHR30146:SF153">
    <property type="entry name" value="LACTOSE OPERON REPRESSOR"/>
    <property type="match status" value="1"/>
</dbReference>
<keyword evidence="6" id="KW-1185">Reference proteome</keyword>
<dbReference type="InterPro" id="IPR028082">
    <property type="entry name" value="Peripla_BP_I"/>
</dbReference>
<dbReference type="GO" id="GO:0003700">
    <property type="term" value="F:DNA-binding transcription factor activity"/>
    <property type="evidence" value="ECO:0007669"/>
    <property type="project" value="TreeGrafter"/>
</dbReference>
<dbReference type="SMART" id="SM00354">
    <property type="entry name" value="HTH_LACI"/>
    <property type="match status" value="1"/>
</dbReference>
<dbReference type="EMBL" id="JAAXOW010000003">
    <property type="protein sequence ID" value="NKX93823.1"/>
    <property type="molecule type" value="Genomic_DNA"/>
</dbReference>
<dbReference type="PROSITE" id="PS00356">
    <property type="entry name" value="HTH_LACI_1"/>
    <property type="match status" value="1"/>
</dbReference>
<dbReference type="Proteomes" id="UP000774283">
    <property type="component" value="Unassembled WGS sequence"/>
</dbReference>
<comment type="caution">
    <text evidence="5">The sequence shown here is derived from an EMBL/GenBank/DDBJ whole genome shotgun (WGS) entry which is preliminary data.</text>
</comment>
<dbReference type="InterPro" id="IPR046335">
    <property type="entry name" value="LacI/GalR-like_sensor"/>
</dbReference>
<reference evidence="5 6" key="1">
    <citation type="submission" date="2020-04" db="EMBL/GenBank/DDBJ databases">
        <title>MicrobeNet Type strains.</title>
        <authorList>
            <person name="Nicholson A.C."/>
        </authorList>
    </citation>
    <scope>NUCLEOTIDE SEQUENCE [LARGE SCALE GENOMIC DNA]</scope>
    <source>
        <strain evidence="5 6">ATCC BAA-789</strain>
    </source>
</reference>
<keyword evidence="2" id="KW-0238">DNA-binding</keyword>
<evidence type="ECO:0000313" key="5">
    <source>
        <dbReference type="EMBL" id="NKX93823.1"/>
    </source>
</evidence>
<dbReference type="CDD" id="cd01392">
    <property type="entry name" value="HTH_LacI"/>
    <property type="match status" value="1"/>
</dbReference>
<proteinExistence type="predicted"/>
<keyword evidence="1" id="KW-0805">Transcription regulation</keyword>
<protein>
    <submittedName>
        <fullName evidence="5">LacI family transcriptional regulator</fullName>
    </submittedName>
</protein>
<sequence length="339" mass="35450">MVTMADVARRANVSLSTVSYALNSTRPVAVDTRERVFSAMAELGYHRNAAARSLAARKSHVVALIFPAVEIGIGSTIGEFVASAAATARERGYHLVLWPLRADESADMVELARQGQADGVLLMEVTLEDARVAALRDAGIPVTLIGRTREPEGLSYVDIDFECTAAEAVAHLAGLGHEHIGFVNHSVRTQEAGYGPTVRMSADLATSAAAHGVRLVQTLCEETPVAGRAAVHDLLAADSELTAIITMNEMATFGVTAELAQLGRRIPEDVSVLAVVTSPGVVASTVPPLTVLLSPGAELGRLGTHCLIDQIEATVPVPRPVLVPCGLAAGGSTAPVRPH</sequence>